<feature type="compositionally biased region" description="Acidic residues" evidence="2">
    <location>
        <begin position="565"/>
        <end position="582"/>
    </location>
</feature>
<feature type="region of interest" description="Disordered" evidence="2">
    <location>
        <begin position="449"/>
        <end position="484"/>
    </location>
</feature>
<protein>
    <submittedName>
        <fullName evidence="3">Uncharacterized protein</fullName>
    </submittedName>
</protein>
<reference evidence="3" key="1">
    <citation type="journal article" date="2019" name="Environ. Microbiol.">
        <title>Fungal ecological strategies reflected in gene transcription - a case study of two litter decomposers.</title>
        <authorList>
            <person name="Barbi F."/>
            <person name="Kohler A."/>
            <person name="Barry K."/>
            <person name="Baskaran P."/>
            <person name="Daum C."/>
            <person name="Fauchery L."/>
            <person name="Ihrmark K."/>
            <person name="Kuo A."/>
            <person name="LaButti K."/>
            <person name="Lipzen A."/>
            <person name="Morin E."/>
            <person name="Grigoriev I.V."/>
            <person name="Henrissat B."/>
            <person name="Lindahl B."/>
            <person name="Martin F."/>
        </authorList>
    </citation>
    <scope>NUCLEOTIDE SEQUENCE</scope>
    <source>
        <strain evidence="3">JB14</strain>
    </source>
</reference>
<organism evidence="3 4">
    <name type="scientific">Gymnopus androsaceus JB14</name>
    <dbReference type="NCBI Taxonomy" id="1447944"/>
    <lineage>
        <taxon>Eukaryota</taxon>
        <taxon>Fungi</taxon>
        <taxon>Dikarya</taxon>
        <taxon>Basidiomycota</taxon>
        <taxon>Agaricomycotina</taxon>
        <taxon>Agaricomycetes</taxon>
        <taxon>Agaricomycetidae</taxon>
        <taxon>Agaricales</taxon>
        <taxon>Marasmiineae</taxon>
        <taxon>Omphalotaceae</taxon>
        <taxon>Gymnopus</taxon>
    </lineage>
</organism>
<proteinExistence type="predicted"/>
<evidence type="ECO:0000313" key="3">
    <source>
        <dbReference type="EMBL" id="KAE9409987.1"/>
    </source>
</evidence>
<feature type="compositionally biased region" description="Polar residues" evidence="2">
    <location>
        <begin position="204"/>
        <end position="215"/>
    </location>
</feature>
<feature type="region of interest" description="Disordered" evidence="2">
    <location>
        <begin position="289"/>
        <end position="353"/>
    </location>
</feature>
<gene>
    <name evidence="3" type="ORF">BT96DRAFT_931478</name>
</gene>
<evidence type="ECO:0000256" key="1">
    <source>
        <dbReference type="SAM" id="Coils"/>
    </source>
</evidence>
<accession>A0A6A4IMD3</accession>
<feature type="compositionally biased region" description="Polar residues" evidence="2">
    <location>
        <begin position="228"/>
        <end position="255"/>
    </location>
</feature>
<feature type="region of interest" description="Disordered" evidence="2">
    <location>
        <begin position="547"/>
        <end position="582"/>
    </location>
</feature>
<feature type="compositionally biased region" description="Low complexity" evidence="2">
    <location>
        <begin position="291"/>
        <end position="302"/>
    </location>
</feature>
<keyword evidence="4" id="KW-1185">Reference proteome</keyword>
<feature type="coiled-coil region" evidence="1">
    <location>
        <begin position="56"/>
        <end position="83"/>
    </location>
</feature>
<keyword evidence="1" id="KW-0175">Coiled coil</keyword>
<name>A0A6A4IMD3_9AGAR</name>
<feature type="compositionally biased region" description="Polar residues" evidence="2">
    <location>
        <begin position="547"/>
        <end position="560"/>
    </location>
</feature>
<feature type="region of interest" description="Disordered" evidence="2">
    <location>
        <begin position="178"/>
        <end position="273"/>
    </location>
</feature>
<sequence length="627" mass="69295">MASTMRPANVAEMAPPNFQHLQAQVDPESAARARTVNSMLSGFANEFLQELGCHPNVNMAQEMASLKEENAALKQQMLQAKADISRLWQDNEALDRRLKRVVPQRDHYYSLLLQSPSSLSAICLKLEEENARIRMQHHALVQNTQRLVEDGLSLGVLLKTDAKSGDGQSTAMNVHFRRPQQVSQSDHHSHYQQPPTLHAVPSQVPINRGQQSRQPQRIHENARRQPLPSHSVQVITQQAPSQPQYVAHRSNSTAGSPAEQKYLPTPSPTVHQQTFQTPAQVAHFQQFDNTQQQHHSPNHHPQLGAHRQPQPPFRSVTVPHSIQGINHPKRSLSSPHPLSQIQVPPPSLSVPLESQALGLPIPHRHTASPESQSPLDAQILNTAYARPIAPVEQSQASGNHDMSVVVPARSERTSDLEVILVDGPAPPTPPQSVKSLSPEQEYCTVFPEPRKRGSVDMEDDDATRRGSPKRMRRDEPAVVDTPVQSTSLRICEEAAVVHDVHMEQDVVAKEREAAADPPTAAASATEPVANVETAATPAVVAPEVPQSVVTSAGSHQTDGNAQAEGSDDEEEDEEEETKEDAIEELFIHERSKRICTLCRERSKRDGDKHTDTFFERDTSTFGYLLST</sequence>
<evidence type="ECO:0000313" key="4">
    <source>
        <dbReference type="Proteomes" id="UP000799118"/>
    </source>
</evidence>
<dbReference type="AlphaFoldDB" id="A0A6A4IMD3"/>
<dbReference type="Proteomes" id="UP000799118">
    <property type="component" value="Unassembled WGS sequence"/>
</dbReference>
<feature type="compositionally biased region" description="Low complexity" evidence="2">
    <location>
        <begin position="515"/>
        <end position="528"/>
    </location>
</feature>
<feature type="region of interest" description="Disordered" evidence="2">
    <location>
        <begin position="509"/>
        <end position="528"/>
    </location>
</feature>
<evidence type="ECO:0000256" key="2">
    <source>
        <dbReference type="SAM" id="MobiDB-lite"/>
    </source>
</evidence>
<dbReference type="OrthoDB" id="3263403at2759"/>
<dbReference type="EMBL" id="ML769386">
    <property type="protein sequence ID" value="KAE9409987.1"/>
    <property type="molecule type" value="Genomic_DNA"/>
</dbReference>